<feature type="non-terminal residue" evidence="2">
    <location>
        <position position="103"/>
    </location>
</feature>
<organism evidence="2 3">
    <name type="scientific">Iphiclides podalirius</name>
    <name type="common">scarce swallowtail</name>
    <dbReference type="NCBI Taxonomy" id="110791"/>
    <lineage>
        <taxon>Eukaryota</taxon>
        <taxon>Metazoa</taxon>
        <taxon>Ecdysozoa</taxon>
        <taxon>Arthropoda</taxon>
        <taxon>Hexapoda</taxon>
        <taxon>Insecta</taxon>
        <taxon>Pterygota</taxon>
        <taxon>Neoptera</taxon>
        <taxon>Endopterygota</taxon>
        <taxon>Lepidoptera</taxon>
        <taxon>Glossata</taxon>
        <taxon>Ditrysia</taxon>
        <taxon>Papilionoidea</taxon>
        <taxon>Papilionidae</taxon>
        <taxon>Papilioninae</taxon>
        <taxon>Iphiclides</taxon>
    </lineage>
</organism>
<accession>A0ABN8J538</accession>
<sequence>MTFRCSPLSAGPSSFRTTAITPWVLRNWVTVQKAVDSVKKLPFKYPPTLVQQLKFSSATSGKTTSPNKSRWKVARGVQGSTASSLRRSTTYSYVVERLQMQLD</sequence>
<gene>
    <name evidence="2" type="ORF">IPOD504_LOCUS16045</name>
</gene>
<dbReference type="Proteomes" id="UP000837857">
    <property type="component" value="Chromosome 7"/>
</dbReference>
<proteinExistence type="predicted"/>
<evidence type="ECO:0000313" key="3">
    <source>
        <dbReference type="Proteomes" id="UP000837857"/>
    </source>
</evidence>
<dbReference type="EMBL" id="OW152819">
    <property type="protein sequence ID" value="CAH2074370.1"/>
    <property type="molecule type" value="Genomic_DNA"/>
</dbReference>
<keyword evidence="3" id="KW-1185">Reference proteome</keyword>
<reference evidence="2" key="1">
    <citation type="submission" date="2022-03" db="EMBL/GenBank/DDBJ databases">
        <authorList>
            <person name="Martin H S."/>
        </authorList>
    </citation>
    <scope>NUCLEOTIDE SEQUENCE</scope>
</reference>
<feature type="region of interest" description="Disordered" evidence="1">
    <location>
        <begin position="56"/>
        <end position="76"/>
    </location>
</feature>
<name>A0ABN8J538_9NEOP</name>
<feature type="compositionally biased region" description="Polar residues" evidence="1">
    <location>
        <begin position="56"/>
        <end position="68"/>
    </location>
</feature>
<evidence type="ECO:0000256" key="1">
    <source>
        <dbReference type="SAM" id="MobiDB-lite"/>
    </source>
</evidence>
<evidence type="ECO:0000313" key="2">
    <source>
        <dbReference type="EMBL" id="CAH2074370.1"/>
    </source>
</evidence>
<protein>
    <submittedName>
        <fullName evidence="2">Uncharacterized protein</fullName>
    </submittedName>
</protein>